<proteinExistence type="predicted"/>
<dbReference type="Proteomes" id="UP000507245">
    <property type="component" value="Unassembled WGS sequence"/>
</dbReference>
<evidence type="ECO:0000313" key="1">
    <source>
        <dbReference type="EMBL" id="CAB4313497.1"/>
    </source>
</evidence>
<accession>A0A6J5XM72</accession>
<dbReference type="EMBL" id="CAEKKB010000006">
    <property type="protein sequence ID" value="CAB4313497.1"/>
    <property type="molecule type" value="Genomic_DNA"/>
</dbReference>
<keyword evidence="2" id="KW-1185">Reference proteome</keyword>
<organism evidence="1 2">
    <name type="scientific">Prunus armeniaca</name>
    <name type="common">Apricot</name>
    <name type="synonym">Armeniaca vulgaris</name>
    <dbReference type="NCBI Taxonomy" id="36596"/>
    <lineage>
        <taxon>Eukaryota</taxon>
        <taxon>Viridiplantae</taxon>
        <taxon>Streptophyta</taxon>
        <taxon>Embryophyta</taxon>
        <taxon>Tracheophyta</taxon>
        <taxon>Spermatophyta</taxon>
        <taxon>Magnoliopsida</taxon>
        <taxon>eudicotyledons</taxon>
        <taxon>Gunneridae</taxon>
        <taxon>Pentapetalae</taxon>
        <taxon>rosids</taxon>
        <taxon>fabids</taxon>
        <taxon>Rosales</taxon>
        <taxon>Rosaceae</taxon>
        <taxon>Amygdaloideae</taxon>
        <taxon>Amygdaleae</taxon>
        <taxon>Prunus</taxon>
    </lineage>
</organism>
<name>A0A6J5XM72_PRUAR</name>
<dbReference type="AlphaFoldDB" id="A0A6J5XM72"/>
<gene>
    <name evidence="1" type="ORF">ORAREDHAP_LOCUS36583</name>
</gene>
<sequence length="223" mass="24606">MTYLGPISWGVLATIDSAWRPDWSSSAKASYTMRCHFTRLCPSNFGDMNLRLKCVSPSMGLKFSGSGWSVGSGFARFGESFGLSVIGFVGLGLGEGRRLRWGSGVKGRVGSIGSIGLLGLGLGSEREGVGVKGRLLKAEKTLRERSMVGTITMMKMMMTMRSLHQMKMIFQRWKKLGGRGKKSGERIWGKESKRILGGSMITAVALWVVDESYEEEREKVFWV</sequence>
<reference evidence="2" key="1">
    <citation type="journal article" date="2020" name="Genome Biol.">
        <title>Gamete binning: chromosome-level and haplotype-resolved genome assembly enabled by high-throughput single-cell sequencing of gamete genomes.</title>
        <authorList>
            <person name="Campoy J.A."/>
            <person name="Sun H."/>
            <person name="Goel M."/>
            <person name="Jiao W.-B."/>
            <person name="Folz-Donahue K."/>
            <person name="Wang N."/>
            <person name="Rubio M."/>
            <person name="Liu C."/>
            <person name="Kukat C."/>
            <person name="Ruiz D."/>
            <person name="Huettel B."/>
            <person name="Schneeberger K."/>
        </authorList>
    </citation>
    <scope>NUCLEOTIDE SEQUENCE [LARGE SCALE GENOMIC DNA]</scope>
    <source>
        <strain evidence="2">cv. Rojo Pasion</strain>
    </source>
</reference>
<protein>
    <submittedName>
        <fullName evidence="1">Uncharacterized protein</fullName>
    </submittedName>
</protein>
<evidence type="ECO:0000313" key="2">
    <source>
        <dbReference type="Proteomes" id="UP000507245"/>
    </source>
</evidence>